<dbReference type="RefSeq" id="WP_369789801.1">
    <property type="nucleotide sequence ID" value="NZ_CP165628.1"/>
</dbReference>
<sequence>MLLRLRARLNDALFLLVRDGYDAVCLDRNEGPYPIRTFTGDIGGRVAFCRGWR</sequence>
<proteinExistence type="predicted"/>
<name>A0AB39VU72_9GAMM</name>
<organism evidence="1">
    <name type="scientific">Rouxiella sp. WC2420</name>
    <dbReference type="NCBI Taxonomy" id="3234145"/>
    <lineage>
        <taxon>Bacteria</taxon>
        <taxon>Pseudomonadati</taxon>
        <taxon>Pseudomonadota</taxon>
        <taxon>Gammaproteobacteria</taxon>
        <taxon>Enterobacterales</taxon>
        <taxon>Yersiniaceae</taxon>
        <taxon>Rouxiella</taxon>
    </lineage>
</organism>
<dbReference type="SUPFAM" id="SSF55781">
    <property type="entry name" value="GAF domain-like"/>
    <property type="match status" value="1"/>
</dbReference>
<dbReference type="AlphaFoldDB" id="A0AB39VU72"/>
<dbReference type="Gene3D" id="3.30.450.40">
    <property type="match status" value="1"/>
</dbReference>
<dbReference type="EMBL" id="CP165628">
    <property type="protein sequence ID" value="XDU73323.1"/>
    <property type="molecule type" value="Genomic_DNA"/>
</dbReference>
<reference evidence="1" key="1">
    <citation type="submission" date="2024-07" db="EMBL/GenBank/DDBJ databases">
        <authorList>
            <person name="Biller S.J."/>
        </authorList>
    </citation>
    <scope>NUCLEOTIDE SEQUENCE</scope>
    <source>
        <strain evidence="1">WC2420</strain>
    </source>
</reference>
<evidence type="ECO:0000313" key="1">
    <source>
        <dbReference type="EMBL" id="XDU73323.1"/>
    </source>
</evidence>
<accession>A0AB39VU72</accession>
<gene>
    <name evidence="1" type="ORF">AB3G37_04210</name>
</gene>
<dbReference type="InterPro" id="IPR029016">
    <property type="entry name" value="GAF-like_dom_sf"/>
</dbReference>
<protein>
    <submittedName>
        <fullName evidence="1">Uncharacterized protein</fullName>
    </submittedName>
</protein>